<evidence type="ECO:0000313" key="3">
    <source>
        <dbReference type="Proteomes" id="UP001610861"/>
    </source>
</evidence>
<protein>
    <submittedName>
        <fullName evidence="2">Uncharacterized protein</fullName>
    </submittedName>
</protein>
<dbReference type="RefSeq" id="WP_397558637.1">
    <property type="nucleotide sequence ID" value="NZ_JBIQWL010000018.1"/>
</dbReference>
<dbReference type="EMBL" id="JBIQWL010000018">
    <property type="protein sequence ID" value="MFH8253212.1"/>
    <property type="molecule type" value="Genomic_DNA"/>
</dbReference>
<dbReference type="Proteomes" id="UP001610861">
    <property type="component" value="Unassembled WGS sequence"/>
</dbReference>
<comment type="caution">
    <text evidence="2">The sequence shown here is derived from an EMBL/GenBank/DDBJ whole genome shotgun (WGS) entry which is preliminary data.</text>
</comment>
<keyword evidence="3" id="KW-1185">Reference proteome</keyword>
<gene>
    <name evidence="2" type="ORF">ACH3VR_22795</name>
</gene>
<name>A0ABW7QE80_9MICO</name>
<proteinExistence type="predicted"/>
<feature type="region of interest" description="Disordered" evidence="1">
    <location>
        <begin position="97"/>
        <end position="120"/>
    </location>
</feature>
<accession>A0ABW7QE80</accession>
<organism evidence="2 3">
    <name type="scientific">Microbacterium alkaliflavum</name>
    <dbReference type="NCBI Taxonomy" id="3248839"/>
    <lineage>
        <taxon>Bacteria</taxon>
        <taxon>Bacillati</taxon>
        <taxon>Actinomycetota</taxon>
        <taxon>Actinomycetes</taxon>
        <taxon>Micrococcales</taxon>
        <taxon>Microbacteriaceae</taxon>
        <taxon>Microbacterium</taxon>
    </lineage>
</organism>
<evidence type="ECO:0000256" key="1">
    <source>
        <dbReference type="SAM" id="MobiDB-lite"/>
    </source>
</evidence>
<reference evidence="2 3" key="1">
    <citation type="submission" date="2024-09" db="EMBL/GenBank/DDBJ databases">
        <authorList>
            <person name="Pan X."/>
        </authorList>
    </citation>
    <scope>NUCLEOTIDE SEQUENCE [LARGE SCALE GENOMIC DNA]</scope>
    <source>
        <strain evidence="2 3">B2969</strain>
    </source>
</reference>
<evidence type="ECO:0000313" key="2">
    <source>
        <dbReference type="EMBL" id="MFH8253212.1"/>
    </source>
</evidence>
<sequence length="120" mass="13123">MATPVAVPVRRAIPAYWPSTPSPPYLLTGLIERPDRLIYLTNDMYHGGGDSLDDRDWTARHWNGTQAYCDSNSSPVARALAIARHWLKVISHRRRPGSVPMRVGGPSATGGLGKGHLTLP</sequence>